<dbReference type="InterPro" id="IPR050194">
    <property type="entry name" value="Glycosyltransferase_grp1"/>
</dbReference>
<feature type="domain" description="Glycosyl transferase family 1" evidence="1">
    <location>
        <begin position="126"/>
        <end position="277"/>
    </location>
</feature>
<dbReference type="EMBL" id="JPWB01000001">
    <property type="protein sequence ID" value="RCK25462.1"/>
    <property type="molecule type" value="Genomic_DNA"/>
</dbReference>
<name>A0A367VM30_9PROT</name>
<organism evidence="2 3">
    <name type="scientific">Thalassospira profundimaris</name>
    <dbReference type="NCBI Taxonomy" id="502049"/>
    <lineage>
        <taxon>Bacteria</taxon>
        <taxon>Pseudomonadati</taxon>
        <taxon>Pseudomonadota</taxon>
        <taxon>Alphaproteobacteria</taxon>
        <taxon>Rhodospirillales</taxon>
        <taxon>Thalassospiraceae</taxon>
        <taxon>Thalassospira</taxon>
    </lineage>
</organism>
<proteinExistence type="predicted"/>
<reference evidence="2 3" key="1">
    <citation type="submission" date="2014-07" db="EMBL/GenBank/DDBJ databases">
        <title>Draft genome sequence of Thalassospira profundimaris R8-17.</title>
        <authorList>
            <person name="Lai Q."/>
            <person name="Shao Z."/>
        </authorList>
    </citation>
    <scope>NUCLEOTIDE SEQUENCE [LARGE SCALE GENOMIC DNA]</scope>
    <source>
        <strain evidence="2 3">R8-17</strain>
    </source>
</reference>
<dbReference type="AlphaFoldDB" id="A0A367VM30"/>
<comment type="caution">
    <text evidence="2">The sequence shown here is derived from an EMBL/GenBank/DDBJ whole genome shotgun (WGS) entry which is preliminary data.</text>
</comment>
<sequence>MMLPPLVRAFVIRRLNVAFAEDEKVSVRGYGDTFAGMVASILGKHYQCKSVASIHTTHTYQPSGSSKRGKELLLSILESMARRYTHSKIDFLAPVYSPALETVPLRYHSKTHLIPNAVAVASEDVKANYQQAEKLFSLVTVGRLITGKSVLPILEAVQQTPFTTLTIIGDGPNRRLIENWIRSQRMSHRVKLVPRMENKELVTKLKNFDAFVGYTEFAEIPKTVIEAGLVGLPIVLNTPKYRLPKEYDGIAIHWVDGQPQSYAKAIGSLIDTPSDRELSGRDTREKFEILFDPDTSNKRMFQLLTAAELDMLPNHQTHNDGSNGAA</sequence>
<dbReference type="InterPro" id="IPR001296">
    <property type="entry name" value="Glyco_trans_1"/>
</dbReference>
<evidence type="ECO:0000313" key="3">
    <source>
        <dbReference type="Proteomes" id="UP000253061"/>
    </source>
</evidence>
<dbReference type="PANTHER" id="PTHR45947:SF3">
    <property type="entry name" value="SULFOQUINOVOSYL TRANSFERASE SQD2"/>
    <property type="match status" value="1"/>
</dbReference>
<dbReference type="Proteomes" id="UP000253061">
    <property type="component" value="Unassembled WGS sequence"/>
</dbReference>
<evidence type="ECO:0000313" key="2">
    <source>
        <dbReference type="EMBL" id="RCK25462.1"/>
    </source>
</evidence>
<dbReference type="GO" id="GO:0016757">
    <property type="term" value="F:glycosyltransferase activity"/>
    <property type="evidence" value="ECO:0007669"/>
    <property type="project" value="InterPro"/>
</dbReference>
<gene>
    <name evidence="2" type="ORF">TH6_02285</name>
</gene>
<dbReference type="SUPFAM" id="SSF53756">
    <property type="entry name" value="UDP-Glycosyltransferase/glycogen phosphorylase"/>
    <property type="match status" value="1"/>
</dbReference>
<evidence type="ECO:0000259" key="1">
    <source>
        <dbReference type="Pfam" id="PF00534"/>
    </source>
</evidence>
<dbReference type="Pfam" id="PF00534">
    <property type="entry name" value="Glycos_transf_1"/>
    <property type="match status" value="1"/>
</dbReference>
<dbReference type="Gene3D" id="3.40.50.2000">
    <property type="entry name" value="Glycogen Phosphorylase B"/>
    <property type="match status" value="2"/>
</dbReference>
<protein>
    <recommendedName>
        <fullName evidence="1">Glycosyl transferase family 1 domain-containing protein</fullName>
    </recommendedName>
</protein>
<dbReference type="PANTHER" id="PTHR45947">
    <property type="entry name" value="SULFOQUINOVOSYL TRANSFERASE SQD2"/>
    <property type="match status" value="1"/>
</dbReference>
<accession>A0A367VM30</accession>